<feature type="region of interest" description="Disordered" evidence="1">
    <location>
        <begin position="1"/>
        <end position="32"/>
    </location>
</feature>
<evidence type="ECO:0000256" key="1">
    <source>
        <dbReference type="SAM" id="MobiDB-lite"/>
    </source>
</evidence>
<protein>
    <submittedName>
        <fullName evidence="2">Uncharacterized protein</fullName>
    </submittedName>
</protein>
<name>Q8LHJ6_ORYSJ</name>
<evidence type="ECO:0000313" key="2">
    <source>
        <dbReference type="EMBL" id="BAC10861.1"/>
    </source>
</evidence>
<dbReference type="EMBL" id="AP004341">
    <property type="protein sequence ID" value="BAC10861.1"/>
    <property type="molecule type" value="Genomic_DNA"/>
</dbReference>
<accession>Q8LHJ6</accession>
<organism evidence="2 3">
    <name type="scientific">Oryza sativa subsp. japonica</name>
    <name type="common">Rice</name>
    <dbReference type="NCBI Taxonomy" id="39947"/>
    <lineage>
        <taxon>Eukaryota</taxon>
        <taxon>Viridiplantae</taxon>
        <taxon>Streptophyta</taxon>
        <taxon>Embryophyta</taxon>
        <taxon>Tracheophyta</taxon>
        <taxon>Spermatophyta</taxon>
        <taxon>Magnoliopsida</taxon>
        <taxon>Liliopsida</taxon>
        <taxon>Poales</taxon>
        <taxon>Poaceae</taxon>
        <taxon>BOP clade</taxon>
        <taxon>Oryzoideae</taxon>
        <taxon>Oryzeae</taxon>
        <taxon>Oryzinae</taxon>
        <taxon>Oryza</taxon>
        <taxon>Oryza sativa</taxon>
    </lineage>
</organism>
<dbReference type="AlphaFoldDB" id="Q8LHJ6"/>
<reference evidence="3" key="2">
    <citation type="journal article" date="2008" name="Nucleic Acids Res.">
        <title>The rice annotation project database (RAP-DB): 2008 update.</title>
        <authorList>
            <consortium name="The rice annotation project (RAP)"/>
        </authorList>
    </citation>
    <scope>GENOME REANNOTATION</scope>
    <source>
        <strain evidence="3">cv. Nipponbare</strain>
    </source>
</reference>
<reference evidence="3" key="1">
    <citation type="journal article" date="2005" name="Nature">
        <title>The map-based sequence of the rice genome.</title>
        <authorList>
            <consortium name="International rice genome sequencing project (IRGSP)"/>
            <person name="Matsumoto T."/>
            <person name="Wu J."/>
            <person name="Kanamori H."/>
            <person name="Katayose Y."/>
            <person name="Fujisawa M."/>
            <person name="Namiki N."/>
            <person name="Mizuno H."/>
            <person name="Yamamoto K."/>
            <person name="Antonio B.A."/>
            <person name="Baba T."/>
            <person name="Sakata K."/>
            <person name="Nagamura Y."/>
            <person name="Aoki H."/>
            <person name="Arikawa K."/>
            <person name="Arita K."/>
            <person name="Bito T."/>
            <person name="Chiden Y."/>
            <person name="Fujitsuka N."/>
            <person name="Fukunaka R."/>
            <person name="Hamada M."/>
            <person name="Harada C."/>
            <person name="Hayashi A."/>
            <person name="Hijishita S."/>
            <person name="Honda M."/>
            <person name="Hosokawa S."/>
            <person name="Ichikawa Y."/>
            <person name="Idonuma A."/>
            <person name="Iijima M."/>
            <person name="Ikeda M."/>
            <person name="Ikeno M."/>
            <person name="Ito K."/>
            <person name="Ito S."/>
            <person name="Ito T."/>
            <person name="Ito Y."/>
            <person name="Ito Y."/>
            <person name="Iwabuchi A."/>
            <person name="Kamiya K."/>
            <person name="Karasawa W."/>
            <person name="Kurita K."/>
            <person name="Katagiri S."/>
            <person name="Kikuta A."/>
            <person name="Kobayashi H."/>
            <person name="Kobayashi N."/>
            <person name="Machita K."/>
            <person name="Maehara T."/>
            <person name="Masukawa M."/>
            <person name="Mizubayashi T."/>
            <person name="Mukai Y."/>
            <person name="Nagasaki H."/>
            <person name="Nagata Y."/>
            <person name="Naito S."/>
            <person name="Nakashima M."/>
            <person name="Nakama Y."/>
            <person name="Nakamichi Y."/>
            <person name="Nakamura M."/>
            <person name="Meguro A."/>
            <person name="Negishi M."/>
            <person name="Ohta I."/>
            <person name="Ohta T."/>
            <person name="Okamoto M."/>
            <person name="Ono N."/>
            <person name="Saji S."/>
            <person name="Sakaguchi M."/>
            <person name="Sakai K."/>
            <person name="Shibata M."/>
            <person name="Shimokawa T."/>
            <person name="Song J."/>
            <person name="Takazaki Y."/>
            <person name="Terasawa K."/>
            <person name="Tsugane M."/>
            <person name="Tsuji K."/>
            <person name="Ueda S."/>
            <person name="Waki K."/>
            <person name="Yamagata H."/>
            <person name="Yamamoto M."/>
            <person name="Yamamoto S."/>
            <person name="Yamane H."/>
            <person name="Yoshiki S."/>
            <person name="Yoshihara R."/>
            <person name="Yukawa K."/>
            <person name="Zhong H."/>
            <person name="Yano M."/>
            <person name="Yuan Q."/>
            <person name="Ouyang S."/>
            <person name="Liu J."/>
            <person name="Jones K.M."/>
            <person name="Gansberger K."/>
            <person name="Moffat K."/>
            <person name="Hill J."/>
            <person name="Bera J."/>
            <person name="Fadrosh D."/>
            <person name="Jin S."/>
            <person name="Johri S."/>
            <person name="Kim M."/>
            <person name="Overton L."/>
            <person name="Reardon M."/>
            <person name="Tsitrin T."/>
            <person name="Vuong H."/>
            <person name="Weaver B."/>
            <person name="Ciecko A."/>
            <person name="Tallon L."/>
            <person name="Jackson J."/>
            <person name="Pai G."/>
            <person name="Aken S.V."/>
            <person name="Utterback T."/>
            <person name="Reidmuller S."/>
            <person name="Feldblyum T."/>
            <person name="Hsiao J."/>
            <person name="Zismann V."/>
            <person name="Iobst S."/>
            <person name="de Vazeille A.R."/>
            <person name="Buell C.R."/>
            <person name="Ying K."/>
            <person name="Li Y."/>
            <person name="Lu T."/>
            <person name="Huang Y."/>
            <person name="Zhao Q."/>
            <person name="Feng Q."/>
            <person name="Zhang L."/>
            <person name="Zhu J."/>
            <person name="Weng Q."/>
            <person name="Mu J."/>
            <person name="Lu Y."/>
            <person name="Fan D."/>
            <person name="Liu Y."/>
            <person name="Guan J."/>
            <person name="Zhang Y."/>
            <person name="Yu S."/>
            <person name="Liu X."/>
            <person name="Zhang Y."/>
            <person name="Hong G."/>
            <person name="Han B."/>
            <person name="Choisne N."/>
            <person name="Demange N."/>
            <person name="Orjeda G."/>
            <person name="Samain S."/>
            <person name="Cattolico L."/>
            <person name="Pelletier E."/>
            <person name="Couloux A."/>
            <person name="Segurens B."/>
            <person name="Wincker P."/>
            <person name="D'Hont A."/>
            <person name="Scarpelli C."/>
            <person name="Weissenbach J."/>
            <person name="Salanoubat M."/>
            <person name="Quetier F."/>
            <person name="Yu Y."/>
            <person name="Kim H.R."/>
            <person name="Rambo T."/>
            <person name="Currie J."/>
            <person name="Collura K."/>
            <person name="Luo M."/>
            <person name="Yang T."/>
            <person name="Ammiraju J.S.S."/>
            <person name="Engler F."/>
            <person name="Soderlund C."/>
            <person name="Wing R.A."/>
            <person name="Palmer L.E."/>
            <person name="de la Bastide M."/>
            <person name="Spiegel L."/>
            <person name="Nascimento L."/>
            <person name="Zutavern T."/>
            <person name="O'Shaughnessy A."/>
            <person name="Dike S."/>
            <person name="Dedhia N."/>
            <person name="Preston R."/>
            <person name="Balija V."/>
            <person name="McCombie W.R."/>
            <person name="Chow T."/>
            <person name="Chen H."/>
            <person name="Chung M."/>
            <person name="Chen C."/>
            <person name="Shaw J."/>
            <person name="Wu H."/>
            <person name="Hsiao K."/>
            <person name="Chao Y."/>
            <person name="Chu M."/>
            <person name="Cheng C."/>
            <person name="Hour A."/>
            <person name="Lee P."/>
            <person name="Lin S."/>
            <person name="Lin Y."/>
            <person name="Liou J."/>
            <person name="Liu S."/>
            <person name="Hsing Y."/>
            <person name="Raghuvanshi S."/>
            <person name="Mohanty A."/>
            <person name="Bharti A.K."/>
            <person name="Gaur A."/>
            <person name="Gupta V."/>
            <person name="Kumar D."/>
            <person name="Ravi V."/>
            <person name="Vij S."/>
            <person name="Kapur A."/>
            <person name="Khurana P."/>
            <person name="Khurana P."/>
            <person name="Khurana J.P."/>
            <person name="Tyagi A.K."/>
            <person name="Gaikwad K."/>
            <person name="Singh A."/>
            <person name="Dalal V."/>
            <person name="Srivastava S."/>
            <person name="Dixit A."/>
            <person name="Pal A.K."/>
            <person name="Ghazi I.A."/>
            <person name="Yadav M."/>
            <person name="Pandit A."/>
            <person name="Bhargava A."/>
            <person name="Sureshbabu K."/>
            <person name="Batra K."/>
            <person name="Sharma T.R."/>
            <person name="Mohapatra T."/>
            <person name="Singh N.K."/>
            <person name="Messing J."/>
            <person name="Nelson A.B."/>
            <person name="Fuks G."/>
            <person name="Kavchok S."/>
            <person name="Keizer G."/>
            <person name="Linton E."/>
            <person name="Llaca V."/>
            <person name="Song R."/>
            <person name="Tanyolac B."/>
            <person name="Young S."/>
            <person name="Ho-Il K."/>
            <person name="Hahn J.H."/>
            <person name="Sangsakoo G."/>
            <person name="Vanavichit A."/>
            <person name="de Mattos Luiz.A.T."/>
            <person name="Zimmer P.D."/>
            <person name="Malone G."/>
            <person name="Dellagostin O."/>
            <person name="de Oliveira A.C."/>
            <person name="Bevan M."/>
            <person name="Bancroft I."/>
            <person name="Minx P."/>
            <person name="Cordum H."/>
            <person name="Wilson R."/>
            <person name="Cheng Z."/>
            <person name="Jin W."/>
            <person name="Jiang J."/>
            <person name="Leong S.A."/>
            <person name="Iwama H."/>
            <person name="Gojobori T."/>
            <person name="Itoh T."/>
            <person name="Niimura Y."/>
            <person name="Fujii Y."/>
            <person name="Habara T."/>
            <person name="Sakai H."/>
            <person name="Sato Y."/>
            <person name="Wilson G."/>
            <person name="Kumar K."/>
            <person name="McCouch S."/>
            <person name="Juretic N."/>
            <person name="Hoen D."/>
            <person name="Wright S."/>
            <person name="Bruskiewich R."/>
            <person name="Bureau T."/>
            <person name="Miyao A."/>
            <person name="Hirochika H."/>
            <person name="Nishikawa T."/>
            <person name="Kadowaki K."/>
            <person name="Sugiura M."/>
            <person name="Burr B."/>
            <person name="Sasaki T."/>
        </authorList>
    </citation>
    <scope>NUCLEOTIDE SEQUENCE [LARGE SCALE GENOMIC DNA]</scope>
    <source>
        <strain evidence="3">cv. Nipponbare</strain>
    </source>
</reference>
<evidence type="ECO:0000313" key="3">
    <source>
        <dbReference type="Proteomes" id="UP000000763"/>
    </source>
</evidence>
<dbReference type="Proteomes" id="UP000000763">
    <property type="component" value="Chromosome 7"/>
</dbReference>
<gene>
    <name evidence="2" type="primary">P0524E08.134</name>
</gene>
<proteinExistence type="predicted"/>
<sequence length="178" mass="19684">MGGAVARAPGNQKQKSDLAGSQQRRGTKIPGVGWNRRLPLLDSAAGDRGFWHGDHRGRVLLSACSVVVVVMVVERSQFTRDRERGEERCPFIRARGAGMNPPLAGGAHAGSRRGKRVDWSWEGARVGAATPDTRWRSERPWLLREAEPRSLESGADHQPVWLWIRSRFTPSGCKSVDP</sequence>